<evidence type="ECO:0000256" key="3">
    <source>
        <dbReference type="ARBA" id="ARBA00013229"/>
    </source>
</evidence>
<comment type="similarity">
    <text evidence="7">Belongs to the PMEI family.</text>
</comment>
<dbReference type="InterPro" id="IPR051955">
    <property type="entry name" value="PME_Inhibitor"/>
</dbReference>
<dbReference type="FunFam" id="1.20.140.40:FF:000010">
    <property type="entry name" value="Pectinesterase"/>
    <property type="match status" value="1"/>
</dbReference>
<feature type="domain" description="Pectinesterase inhibitor" evidence="9">
    <location>
        <begin position="48"/>
        <end position="204"/>
    </location>
</feature>
<dbReference type="AlphaFoldDB" id="A0AB32VEM7"/>
<dbReference type="PANTHER" id="PTHR31080">
    <property type="entry name" value="PECTINESTERASE INHIBITOR-LIKE"/>
    <property type="match status" value="1"/>
</dbReference>
<evidence type="ECO:0000313" key="11">
    <source>
        <dbReference type="RefSeq" id="XP_007038422.2"/>
    </source>
</evidence>
<evidence type="ECO:0000256" key="1">
    <source>
        <dbReference type="ARBA" id="ARBA00006027"/>
    </source>
</evidence>
<protein>
    <recommendedName>
        <fullName evidence="3">pectinesterase</fullName>
        <ecNumber evidence="3">3.1.1.11</ecNumber>
    </recommendedName>
</protein>
<comment type="similarity">
    <text evidence="2">In the C-terminal section; belongs to the pectinesterase family.</text>
</comment>
<gene>
    <name evidence="11" type="primary">LOC18605380</name>
</gene>
<feature type="signal peptide" evidence="8">
    <location>
        <begin position="1"/>
        <end position="37"/>
    </location>
</feature>
<dbReference type="NCBIfam" id="TIGR01614">
    <property type="entry name" value="PME_inhib"/>
    <property type="match status" value="1"/>
</dbReference>
<dbReference type="InterPro" id="IPR006501">
    <property type="entry name" value="Pectinesterase_inhib_dom"/>
</dbReference>
<dbReference type="SMART" id="SM00856">
    <property type="entry name" value="PMEI"/>
    <property type="match status" value="1"/>
</dbReference>
<accession>A0AB32VEM7</accession>
<dbReference type="Gene3D" id="1.20.140.40">
    <property type="entry name" value="Invertase/pectin methylesterase inhibitor family protein"/>
    <property type="match status" value="1"/>
</dbReference>
<evidence type="ECO:0000313" key="10">
    <source>
        <dbReference type="Proteomes" id="UP000694886"/>
    </source>
</evidence>
<evidence type="ECO:0000256" key="2">
    <source>
        <dbReference type="ARBA" id="ARBA00007786"/>
    </source>
</evidence>
<dbReference type="Pfam" id="PF04043">
    <property type="entry name" value="PMEI"/>
    <property type="match status" value="1"/>
</dbReference>
<dbReference type="CDD" id="cd15798">
    <property type="entry name" value="PMEI-like_3"/>
    <property type="match status" value="1"/>
</dbReference>
<evidence type="ECO:0000256" key="7">
    <source>
        <dbReference type="ARBA" id="ARBA00038471"/>
    </source>
</evidence>
<dbReference type="PANTHER" id="PTHR31080:SF15">
    <property type="entry name" value="INVERTASE"/>
    <property type="match status" value="1"/>
</dbReference>
<keyword evidence="6" id="KW-0325">Glycoprotein</keyword>
<organism evidence="10 11">
    <name type="scientific">Theobroma cacao</name>
    <name type="common">Cacao</name>
    <name type="synonym">Cocoa</name>
    <dbReference type="NCBI Taxonomy" id="3641"/>
    <lineage>
        <taxon>Eukaryota</taxon>
        <taxon>Viridiplantae</taxon>
        <taxon>Streptophyta</taxon>
        <taxon>Embryophyta</taxon>
        <taxon>Tracheophyta</taxon>
        <taxon>Spermatophyta</taxon>
        <taxon>Magnoliopsida</taxon>
        <taxon>eudicotyledons</taxon>
        <taxon>Gunneridae</taxon>
        <taxon>Pentapetalae</taxon>
        <taxon>rosids</taxon>
        <taxon>malvids</taxon>
        <taxon>Malvales</taxon>
        <taxon>Malvaceae</taxon>
        <taxon>Byttnerioideae</taxon>
        <taxon>Theobroma</taxon>
    </lineage>
</organism>
<reference evidence="10" key="1">
    <citation type="journal article" date="1997" name="Nucleic Acids Res.">
        <title>tRNAscan-SE: a program for improved detection of transfer RNA genes in genomic sequence.</title>
        <authorList>
            <person name="Lowe T.M."/>
            <person name="Eddy S.R."/>
        </authorList>
    </citation>
    <scope>NUCLEOTIDE SEQUENCE [LARGE SCALE GENOMIC DNA]</scope>
    <source>
        <strain evidence="10">r\B97-61/B2</strain>
    </source>
</reference>
<dbReference type="SUPFAM" id="SSF101148">
    <property type="entry name" value="Plant invertase/pectin methylesterase inhibitor"/>
    <property type="match status" value="1"/>
</dbReference>
<keyword evidence="4 8" id="KW-0732">Signal</keyword>
<proteinExistence type="inferred from homology"/>
<evidence type="ECO:0000259" key="9">
    <source>
        <dbReference type="SMART" id="SM00856"/>
    </source>
</evidence>
<dbReference type="KEGG" id="tcc:18605380"/>
<dbReference type="RefSeq" id="XP_007038422.2">
    <property type="nucleotide sequence ID" value="XM_007038360.2"/>
</dbReference>
<dbReference type="Gramene" id="Tc03v2_t013110.1">
    <property type="protein sequence ID" value="Tc03v2_p013110.1"/>
    <property type="gene ID" value="Tc03v2_g013110"/>
</dbReference>
<sequence length="210" mass="22993">MEAKSLTMSSSSLHLFQVLLFPLSILLLMSNMQKISAAATTKANSTGTYKNFIKTACNTTRYPKECNKALSPYASTIKTDPQKLCDTALSLTLNATCNTSSSIESLSKMKGLSPSETEIIRDCSETVGDAIDKLTDSLKAMARAQGSKRRTEMGNVRTWVSAALTNEYTCTDEFEGQKVSKAVKNTMKKSVMYLTKMTSNCLALLNLLDY</sequence>
<dbReference type="Proteomes" id="UP000694886">
    <property type="component" value="Chromosome 3"/>
</dbReference>
<dbReference type="InterPro" id="IPR035513">
    <property type="entry name" value="Invertase/methylesterase_inhib"/>
</dbReference>
<feature type="chain" id="PRO_5044331299" description="pectinesterase" evidence="8">
    <location>
        <begin position="38"/>
        <end position="210"/>
    </location>
</feature>
<evidence type="ECO:0000256" key="4">
    <source>
        <dbReference type="ARBA" id="ARBA00022729"/>
    </source>
</evidence>
<evidence type="ECO:0000256" key="5">
    <source>
        <dbReference type="ARBA" id="ARBA00023157"/>
    </source>
</evidence>
<reference evidence="11" key="2">
    <citation type="submission" date="2025-08" db="UniProtKB">
        <authorList>
            <consortium name="RefSeq"/>
        </authorList>
    </citation>
    <scope>IDENTIFICATION</scope>
</reference>
<evidence type="ECO:0000256" key="8">
    <source>
        <dbReference type="SAM" id="SignalP"/>
    </source>
</evidence>
<name>A0AB32VEM7_THECC</name>
<dbReference type="GO" id="GO:0030599">
    <property type="term" value="F:pectinesterase activity"/>
    <property type="evidence" value="ECO:0007669"/>
    <property type="project" value="UniProtKB-EC"/>
</dbReference>
<keyword evidence="5" id="KW-1015">Disulfide bond</keyword>
<dbReference type="EC" id="3.1.1.11" evidence="3"/>
<dbReference type="GO" id="GO:0004857">
    <property type="term" value="F:enzyme inhibitor activity"/>
    <property type="evidence" value="ECO:0007669"/>
    <property type="project" value="InterPro"/>
</dbReference>
<dbReference type="GeneID" id="18605380"/>
<evidence type="ECO:0000256" key="6">
    <source>
        <dbReference type="ARBA" id="ARBA00023180"/>
    </source>
</evidence>
<comment type="similarity">
    <text evidence="1">In the N-terminal section; belongs to the PMEI family.</text>
</comment>